<proteinExistence type="predicted"/>
<protein>
    <submittedName>
        <fullName evidence="1">Uncharacterized protein</fullName>
    </submittedName>
</protein>
<evidence type="ECO:0000313" key="1">
    <source>
        <dbReference type="EMBL" id="CAH6718655.1"/>
    </source>
</evidence>
<accession>A0ACA9Y151</accession>
<sequence length="525" mass="58358">MASAGFHTLSAVLILVSFVFLLLATISTPVVTSFSIGSTDNYNYGILGYCKSNAKSCPGAQYPYTLSDKDSRIDWTLTGSTRDTLAKIFILCPIAGGLNLITLVIILLSHFFSSGVLIFSIVFNLISFIVTTLVAIIVVLVFYPQVSWTGWVLIGSAAANLISLVCLFVSLRFSNNDYDDVDDNSLTEFNQLDDKFNNTTSTTTFMAPSQGFKSKYDDNSSISKDYEFKPVQNTTNSSIYNSNPQLVNDFTQHNKPSTHSFGTSNSNHTRYEDAAPNFVNGPNTPISSKQQMAPVFTPNVATPTINDVPRSNVPQVPYPSNGPLNRPTYGGNVTDMSVFEHHPEVEGHRPFTELDDDQNNDMYPIDRYPNNDYQYKRGSQGSEDIMGSDASSNFTSVSQRAPNPRYNPPPQQQYYQQDSYFPQQYDNNYPQQQAFQPHFQQQPQQQQQQPPSQPQQFYQPNQSTPVTQPMPMQQRFRSAPTASDNALANNPDFALGGMGGGRKKAPFGARQNAAKFPRRDGPYGM</sequence>
<dbReference type="Proteomes" id="UP001152531">
    <property type="component" value="Unassembled WGS sequence"/>
</dbReference>
<dbReference type="EMBL" id="CALSDN010000001">
    <property type="protein sequence ID" value="CAH6718655.1"/>
    <property type="molecule type" value="Genomic_DNA"/>
</dbReference>
<evidence type="ECO:0000313" key="2">
    <source>
        <dbReference type="Proteomes" id="UP001152531"/>
    </source>
</evidence>
<comment type="caution">
    <text evidence="1">The sequence shown here is derived from an EMBL/GenBank/DDBJ whole genome shotgun (WGS) entry which is preliminary data.</text>
</comment>
<keyword evidence="2" id="KW-1185">Reference proteome</keyword>
<reference evidence="1" key="1">
    <citation type="submission" date="2022-06" db="EMBL/GenBank/DDBJ databases">
        <authorList>
            <person name="Legras J.-L."/>
            <person name="Devillers H."/>
            <person name="Grondin C."/>
        </authorList>
    </citation>
    <scope>NUCLEOTIDE SEQUENCE</scope>
    <source>
        <strain evidence="1">CLIB 1444</strain>
    </source>
</reference>
<gene>
    <name evidence="1" type="ORF">CLIB1444_01S11606</name>
</gene>
<name>A0ACA9Y151_9ASCO</name>
<organism evidence="1 2">
    <name type="scientific">[Candida] jaroonii</name>
    <dbReference type="NCBI Taxonomy" id="467808"/>
    <lineage>
        <taxon>Eukaryota</taxon>
        <taxon>Fungi</taxon>
        <taxon>Dikarya</taxon>
        <taxon>Ascomycota</taxon>
        <taxon>Saccharomycotina</taxon>
        <taxon>Pichiomycetes</taxon>
        <taxon>Debaryomycetaceae</taxon>
        <taxon>Yamadazyma</taxon>
    </lineage>
</organism>